<dbReference type="EMBL" id="KI913199">
    <property type="protein sequence ID" value="ETV67352.1"/>
    <property type="molecule type" value="Genomic_DNA"/>
</dbReference>
<protein>
    <submittedName>
        <fullName evidence="1">Uncharacterized protein</fullName>
    </submittedName>
</protein>
<name>W4FIK4_APHAT</name>
<organism evidence="1">
    <name type="scientific">Aphanomyces astaci</name>
    <name type="common">Crayfish plague agent</name>
    <dbReference type="NCBI Taxonomy" id="112090"/>
    <lineage>
        <taxon>Eukaryota</taxon>
        <taxon>Sar</taxon>
        <taxon>Stramenopiles</taxon>
        <taxon>Oomycota</taxon>
        <taxon>Saprolegniomycetes</taxon>
        <taxon>Saprolegniales</taxon>
        <taxon>Verrucalvaceae</taxon>
        <taxon>Aphanomyces</taxon>
    </lineage>
</organism>
<dbReference type="AlphaFoldDB" id="W4FIK4"/>
<dbReference type="GeneID" id="20818432"/>
<sequence length="59" mass="6830">MTVAAAASTAHVDNHHDGGRILQYLLKDFVDFRDFYLRDEYINSNASLIASLYRVRNQR</sequence>
<accession>W4FIK4</accession>
<dbReference type="RefSeq" id="XP_009843167.1">
    <property type="nucleotide sequence ID" value="XM_009844865.1"/>
</dbReference>
<gene>
    <name evidence="1" type="ORF">H257_16436</name>
</gene>
<proteinExistence type="predicted"/>
<reference evidence="1" key="1">
    <citation type="submission" date="2013-12" db="EMBL/GenBank/DDBJ databases">
        <title>The Genome Sequence of Aphanomyces astaci APO3.</title>
        <authorList>
            <consortium name="The Broad Institute Genomics Platform"/>
            <person name="Russ C."/>
            <person name="Tyler B."/>
            <person name="van West P."/>
            <person name="Dieguez-Uribeondo J."/>
            <person name="Young S.K."/>
            <person name="Zeng Q."/>
            <person name="Gargeya S."/>
            <person name="Fitzgerald M."/>
            <person name="Abouelleil A."/>
            <person name="Alvarado L."/>
            <person name="Chapman S.B."/>
            <person name="Gainer-Dewar J."/>
            <person name="Goldberg J."/>
            <person name="Griggs A."/>
            <person name="Gujja S."/>
            <person name="Hansen M."/>
            <person name="Howarth C."/>
            <person name="Imamovic A."/>
            <person name="Ireland A."/>
            <person name="Larimer J."/>
            <person name="McCowan C."/>
            <person name="Murphy C."/>
            <person name="Pearson M."/>
            <person name="Poon T.W."/>
            <person name="Priest M."/>
            <person name="Roberts A."/>
            <person name="Saif S."/>
            <person name="Shea T."/>
            <person name="Sykes S."/>
            <person name="Wortman J."/>
            <person name="Nusbaum C."/>
            <person name="Birren B."/>
        </authorList>
    </citation>
    <scope>NUCLEOTIDE SEQUENCE [LARGE SCALE GENOMIC DNA]</scope>
    <source>
        <strain evidence="1">APO3</strain>
    </source>
</reference>
<dbReference type="VEuPathDB" id="FungiDB:H257_16436"/>
<evidence type="ECO:0000313" key="1">
    <source>
        <dbReference type="EMBL" id="ETV67352.1"/>
    </source>
</evidence>